<comment type="caution">
    <text evidence="4">The sequence shown here is derived from an EMBL/GenBank/DDBJ whole genome shotgun (WGS) entry which is preliminary data.</text>
</comment>
<dbReference type="Gene3D" id="2.150.10.10">
    <property type="entry name" value="Serralysin-like metalloprotease, C-terminal"/>
    <property type="match status" value="1"/>
</dbReference>
<proteinExistence type="predicted"/>
<dbReference type="PRINTS" id="PR00313">
    <property type="entry name" value="CABNDNGRPT"/>
</dbReference>
<evidence type="ECO:0000259" key="3">
    <source>
        <dbReference type="Pfam" id="PF13946"/>
    </source>
</evidence>
<evidence type="ECO:0000256" key="1">
    <source>
        <dbReference type="ARBA" id="ARBA00004613"/>
    </source>
</evidence>
<evidence type="ECO:0000313" key="4">
    <source>
        <dbReference type="EMBL" id="NML62321.1"/>
    </source>
</evidence>
<dbReference type="SUPFAM" id="SSF51120">
    <property type="entry name" value="beta-Roll"/>
    <property type="match status" value="1"/>
</dbReference>
<reference evidence="4 5" key="1">
    <citation type="submission" date="2020-04" db="EMBL/GenBank/DDBJ databases">
        <title>Massilia sp. RP-1-19 isolated from soil.</title>
        <authorList>
            <person name="Dahal R.H."/>
        </authorList>
    </citation>
    <scope>NUCLEOTIDE SEQUENCE [LARGE SCALE GENOMIC DNA]</scope>
    <source>
        <strain evidence="4 5">RP-1-19</strain>
    </source>
</reference>
<dbReference type="Proteomes" id="UP000583752">
    <property type="component" value="Unassembled WGS sequence"/>
</dbReference>
<dbReference type="AlphaFoldDB" id="A0A848HRE5"/>
<sequence length="325" mass="33808">MAIVTLASKFSFSTNQDWDWMVAKLSSSFISVENANYRQSFDGSFAITPDGIITGNATASNFYVDDALVYSITGMSADATQLQVFVENEGDTQQTYAFVLSGNDTINGSADADVLAGFGGNDTMSGGAGNDLIIAGSGNDTISGGAGNDTVTFSGARANYTVVKTAAGITVTDKTGADGIDTVSGAERVLFTDSGIAFDGSGNGGEAYRVYQAAFNRTPDKGGVGFWINAMDKGMSLKEVAQNFVASAEFKVAYGAAPSNAELVGKFYENVLHRQPEKGGFDFWVGVLDRNQASVADVLEGISESGENVAGLAAVIGAGFEYSLY</sequence>
<name>A0A848HRE5_9BURK</name>
<dbReference type="InterPro" id="IPR001343">
    <property type="entry name" value="Hemolysn_Ca-bd"/>
</dbReference>
<feature type="domain" description="DUF4214" evidence="3">
    <location>
        <begin position="241"/>
        <end position="310"/>
    </location>
</feature>
<dbReference type="InterPro" id="IPR011049">
    <property type="entry name" value="Serralysin-like_metalloprot_C"/>
</dbReference>
<dbReference type="Pfam" id="PF13946">
    <property type="entry name" value="DUF4214"/>
    <property type="match status" value="1"/>
</dbReference>
<dbReference type="PANTHER" id="PTHR38340">
    <property type="entry name" value="S-LAYER PROTEIN"/>
    <property type="match status" value="1"/>
</dbReference>
<comment type="subcellular location">
    <subcellularLocation>
        <location evidence="1">Secreted</location>
    </subcellularLocation>
</comment>
<keyword evidence="5" id="KW-1185">Reference proteome</keyword>
<dbReference type="InterPro" id="IPR018511">
    <property type="entry name" value="Hemolysin-typ_Ca-bd_CS"/>
</dbReference>
<organism evidence="4 5">
    <name type="scientific">Massilia polaris</name>
    <dbReference type="NCBI Taxonomy" id="2728846"/>
    <lineage>
        <taxon>Bacteria</taxon>
        <taxon>Pseudomonadati</taxon>
        <taxon>Pseudomonadota</taxon>
        <taxon>Betaproteobacteria</taxon>
        <taxon>Burkholderiales</taxon>
        <taxon>Oxalobacteraceae</taxon>
        <taxon>Telluria group</taxon>
        <taxon>Massilia</taxon>
    </lineage>
</organism>
<dbReference type="EMBL" id="JABBGG010000008">
    <property type="protein sequence ID" value="NML62321.1"/>
    <property type="molecule type" value="Genomic_DNA"/>
</dbReference>
<dbReference type="Pfam" id="PF00353">
    <property type="entry name" value="HemolysinCabind"/>
    <property type="match status" value="1"/>
</dbReference>
<dbReference type="PANTHER" id="PTHR38340:SF1">
    <property type="entry name" value="S-LAYER PROTEIN"/>
    <property type="match status" value="1"/>
</dbReference>
<dbReference type="GO" id="GO:0005576">
    <property type="term" value="C:extracellular region"/>
    <property type="evidence" value="ECO:0007669"/>
    <property type="project" value="UniProtKB-SubCell"/>
</dbReference>
<dbReference type="InterPro" id="IPR050557">
    <property type="entry name" value="RTX_toxin/Mannuronan_C5-epim"/>
</dbReference>
<dbReference type="RefSeq" id="WP_169467198.1">
    <property type="nucleotide sequence ID" value="NZ_JABBGG010000008.1"/>
</dbReference>
<evidence type="ECO:0000256" key="2">
    <source>
        <dbReference type="ARBA" id="ARBA00022525"/>
    </source>
</evidence>
<evidence type="ECO:0000313" key="5">
    <source>
        <dbReference type="Proteomes" id="UP000583752"/>
    </source>
</evidence>
<accession>A0A848HRE5</accession>
<keyword evidence="2" id="KW-0964">Secreted</keyword>
<dbReference type="GO" id="GO:0005509">
    <property type="term" value="F:calcium ion binding"/>
    <property type="evidence" value="ECO:0007669"/>
    <property type="project" value="InterPro"/>
</dbReference>
<gene>
    <name evidence="4" type="ORF">HHL21_14795</name>
</gene>
<protein>
    <submittedName>
        <fullName evidence="4">DUF4214 domain-containing protein</fullName>
    </submittedName>
</protein>
<dbReference type="InterPro" id="IPR025282">
    <property type="entry name" value="DUF4214"/>
</dbReference>
<dbReference type="PROSITE" id="PS00330">
    <property type="entry name" value="HEMOLYSIN_CALCIUM"/>
    <property type="match status" value="1"/>
</dbReference>